<evidence type="ECO:0000256" key="1">
    <source>
        <dbReference type="SAM" id="SignalP"/>
    </source>
</evidence>
<dbReference type="GO" id="GO:0006508">
    <property type="term" value="P:proteolysis"/>
    <property type="evidence" value="ECO:0007669"/>
    <property type="project" value="InterPro"/>
</dbReference>
<dbReference type="PANTHER" id="PTHR11731:SF193">
    <property type="entry name" value="DIPEPTIDYL PEPTIDASE 9"/>
    <property type="match status" value="1"/>
</dbReference>
<dbReference type="EMBL" id="FMMM01000029">
    <property type="protein sequence ID" value="SCQ19897.1"/>
    <property type="molecule type" value="Genomic_DNA"/>
</dbReference>
<reference evidence="3 4" key="1">
    <citation type="submission" date="2016-09" db="EMBL/GenBank/DDBJ databases">
        <authorList>
            <person name="Capua I."/>
            <person name="De Benedictis P."/>
            <person name="Joannis T."/>
            <person name="Lombin L.H."/>
            <person name="Cattoli G."/>
        </authorList>
    </citation>
    <scope>NUCLEOTIDE SEQUENCE [LARGE SCALE GENOMIC DNA]</scope>
    <source>
        <strain evidence="3 4">UB20</strain>
    </source>
</reference>
<dbReference type="OrthoDB" id="9812921at2"/>
<name>A0A1D3UIC3_TANFO</name>
<dbReference type="Gene3D" id="3.40.50.1820">
    <property type="entry name" value="alpha/beta hydrolase"/>
    <property type="match status" value="1"/>
</dbReference>
<dbReference type="PANTHER" id="PTHR11731">
    <property type="entry name" value="PROTEASE FAMILY S9B,C DIPEPTIDYL-PEPTIDASE IV-RELATED"/>
    <property type="match status" value="1"/>
</dbReference>
<evidence type="ECO:0000259" key="2">
    <source>
        <dbReference type="Pfam" id="PF00326"/>
    </source>
</evidence>
<dbReference type="RefSeq" id="WP_074449619.1">
    <property type="nucleotide sequence ID" value="NZ_FMMM01000029.1"/>
</dbReference>
<keyword evidence="3" id="KW-0378">Hydrolase</keyword>
<feature type="domain" description="Peptidase S9 prolyl oligopeptidase catalytic" evidence="2">
    <location>
        <begin position="694"/>
        <end position="895"/>
    </location>
</feature>
<sequence precursor="true">MKQRIFTTFLFLLLATASYAQKKPLDHSVYDGWKSLSNIRISKDGKILTALIQPQEGDTTLWVRNLPKNRTLTIKRVKTYVVSPDGIFTVGLVKAPFAERREARIKKKKKEDLPKDSLVIVDNRTLAVRKIAGVKAFKAPEEMNGHIAYTVTAPKDTAKKDKKEKDLLILHNLITQYEDTIRNAKDHLFNKFGNAFAVNTEPDKKDTTRTPEVLFFDLKNDVRQTISKEKAEYKSFAFDEQGEQLVYLATKDTSKIEQKAFEVRYFKKGADSAVVIAGKNVAGLPAGWIFNEFSTPRFSKNGERIVIGAAPKQAPKDTTIVDFEMAKLDIWHWKDPLIQPQQLVELRHEQSRTYTGIIDPKKPNAFLSVATEEMPFCNIADESNGRFALLSSDKPYRLETQWDISPRFDAWTYDFETGRLQPVARAMGGRPALSSQGNYTIWWDAAQRHWFAFDNQARTTVNLTKDIDVNFWNEEHDTPSLPNPYGLVGWGENDEYVLLNDAFDIWKIDPKGIKKPENFTLGKGRSDSLVLRYVRTDPEKRFFAPNDLLLLSAFDKRSKENGFYTLKTGRQNLLQKRLIDTYTFPFVVKAKEADVFAFLKGNFQTSPDLYVTRDFWKSTDKLTDINPQMRDYRWGTAELFAWTSFAGIPLQGLVYKPEDFDPQKKYPVMIYFYEKHSDELYRYYPPAPSRSIINIPFFVSRGYVVFVPDIHYTVGHPGEDAYNAIVAGAEALARNAWIDKANMAIQGQSWGGYQVSYLVTRTDMFKAAGAGAPVSNMTSAYGGIRWESGRSRQFQYEQTQSRIGATMQDSLNLYIANSPVFFADKVRTPLLIMHNDKDGAVPWYQGIEYFMTLRRMGKPVWMLQYNNEAHNLRERRNCKDLSIRLQQFFDHYLKGAPAPVWMTKGLPATEKGKSWGYELDTDK</sequence>
<dbReference type="GO" id="GO:0008236">
    <property type="term" value="F:serine-type peptidase activity"/>
    <property type="evidence" value="ECO:0007669"/>
    <property type="project" value="InterPro"/>
</dbReference>
<dbReference type="Proteomes" id="UP000182057">
    <property type="component" value="Unassembled WGS sequence"/>
</dbReference>
<evidence type="ECO:0000313" key="4">
    <source>
        <dbReference type="Proteomes" id="UP000182057"/>
    </source>
</evidence>
<dbReference type="Pfam" id="PF00326">
    <property type="entry name" value="Peptidase_S9"/>
    <property type="match status" value="1"/>
</dbReference>
<dbReference type="SUPFAM" id="SSF82171">
    <property type="entry name" value="DPP6 N-terminal domain-like"/>
    <property type="match status" value="1"/>
</dbReference>
<dbReference type="InterPro" id="IPR001375">
    <property type="entry name" value="Peptidase_S9_cat"/>
</dbReference>
<dbReference type="AlphaFoldDB" id="A0A1D3UIC3"/>
<dbReference type="InterPro" id="IPR029058">
    <property type="entry name" value="AB_hydrolase_fold"/>
</dbReference>
<protein>
    <submittedName>
        <fullName evidence="3">Prolyl tripeptidyl peptidase</fullName>
        <ecNumber evidence="3">3.4.14.12</ecNumber>
    </submittedName>
</protein>
<dbReference type="SUPFAM" id="SSF53474">
    <property type="entry name" value="alpha/beta-Hydrolases"/>
    <property type="match status" value="1"/>
</dbReference>
<dbReference type="InterPro" id="IPR050278">
    <property type="entry name" value="Serine_Prot_S9B/DPPIV"/>
</dbReference>
<keyword evidence="1" id="KW-0732">Signal</keyword>
<proteinExistence type="predicted"/>
<dbReference type="GO" id="GO:0008239">
    <property type="term" value="F:dipeptidyl-peptidase activity"/>
    <property type="evidence" value="ECO:0007669"/>
    <property type="project" value="TreeGrafter"/>
</dbReference>
<gene>
    <name evidence="3" type="primary">ptpA_3</name>
    <name evidence="3" type="ORF">TFUB20_00859</name>
</gene>
<organism evidence="3 4">
    <name type="scientific">Tannerella forsythia</name>
    <name type="common">Bacteroides forsythus</name>
    <dbReference type="NCBI Taxonomy" id="28112"/>
    <lineage>
        <taxon>Bacteria</taxon>
        <taxon>Pseudomonadati</taxon>
        <taxon>Bacteroidota</taxon>
        <taxon>Bacteroidia</taxon>
        <taxon>Bacteroidales</taxon>
        <taxon>Tannerellaceae</taxon>
        <taxon>Tannerella</taxon>
    </lineage>
</organism>
<feature type="chain" id="PRO_5008922442" evidence="1">
    <location>
        <begin position="23"/>
        <end position="923"/>
    </location>
</feature>
<evidence type="ECO:0000313" key="3">
    <source>
        <dbReference type="EMBL" id="SCQ19897.1"/>
    </source>
</evidence>
<feature type="signal peptide" evidence="1">
    <location>
        <begin position="1"/>
        <end position="22"/>
    </location>
</feature>
<accession>A0A1D3UIC3</accession>
<dbReference type="EC" id="3.4.14.12" evidence="3"/>